<dbReference type="AlphaFoldDB" id="A0A0G4MTY6"/>
<evidence type="ECO:0000256" key="1">
    <source>
        <dbReference type="ARBA" id="ARBA00004123"/>
    </source>
</evidence>
<evidence type="ECO:0000313" key="9">
    <source>
        <dbReference type="Proteomes" id="UP000044602"/>
    </source>
</evidence>
<evidence type="ECO:0000256" key="6">
    <source>
        <dbReference type="SAM" id="MobiDB-lite"/>
    </source>
</evidence>
<keyword evidence="5" id="KW-0539">Nucleus</keyword>
<feature type="compositionally biased region" description="Basic residues" evidence="6">
    <location>
        <begin position="103"/>
        <end position="112"/>
    </location>
</feature>
<organism evidence="8 9">
    <name type="scientific">Verticillium longisporum</name>
    <name type="common">Verticillium dahliae var. longisporum</name>
    <dbReference type="NCBI Taxonomy" id="100787"/>
    <lineage>
        <taxon>Eukaryota</taxon>
        <taxon>Fungi</taxon>
        <taxon>Dikarya</taxon>
        <taxon>Ascomycota</taxon>
        <taxon>Pezizomycotina</taxon>
        <taxon>Sordariomycetes</taxon>
        <taxon>Hypocreomycetidae</taxon>
        <taxon>Glomerellales</taxon>
        <taxon>Plectosphaerellaceae</taxon>
        <taxon>Verticillium</taxon>
    </lineage>
</organism>
<keyword evidence="9" id="KW-1185">Reference proteome</keyword>
<evidence type="ECO:0000259" key="7">
    <source>
        <dbReference type="Pfam" id="PF05460"/>
    </source>
</evidence>
<evidence type="ECO:0000313" key="8">
    <source>
        <dbReference type="EMBL" id="CRK37450.1"/>
    </source>
</evidence>
<feature type="domain" description="ORC6 first cyclin-like" evidence="7">
    <location>
        <begin position="10"/>
        <end position="93"/>
    </location>
</feature>
<protein>
    <recommendedName>
        <fullName evidence="7">ORC6 first cyclin-like domain-containing protein</fullName>
    </recommendedName>
</protein>
<name>A0A0G4MTY6_VERLO</name>
<dbReference type="GO" id="GO:0005664">
    <property type="term" value="C:nuclear origin of replication recognition complex"/>
    <property type="evidence" value="ECO:0007669"/>
    <property type="project" value="InterPro"/>
</dbReference>
<gene>
    <name evidence="8" type="ORF">BN1708_001472</name>
</gene>
<evidence type="ECO:0000256" key="5">
    <source>
        <dbReference type="ARBA" id="ARBA00023242"/>
    </source>
</evidence>
<sequence>MSRSIEQSLLQLMPTHGTDLPPPLVELASALLAQSRHRASTLKAEEEVARLHACCHIACDRLKIPLDLPPIQSRPPIPPRIYQRLYAHLDNILPHNVTARTPAKNRHGTPRSRHADPDTTTASGRPLPSRTTPSKETTLAPFRAAATGTPTKSTGRAVVPVDTSALHPWIRPTIRFLCSASGNPRLAPTLLAGMERAVVPGGRRTRDAWVLANLTGLVAAFYFFVVQQLRVLRTGEPITEENYLPVRAEVLALLTRARQELVVGRGLDEDDAWQGWQALRRRDFLAVTDEVTRRAFLQEDWYVGIRDLFASGAFDDADADDAGGEAQSRGDEEGAGRLTKLTIRRADTMFQDRYDYLSESRRLDYRLWKEGLLQRIEQAESTAPDAMDVEGGEFPPKDKVYGYDNTATNEILGIQWIGLEKSIVDSVKQLQSLPVWKTL</sequence>
<feature type="compositionally biased region" description="Polar residues" evidence="6">
    <location>
        <begin position="118"/>
        <end position="137"/>
    </location>
</feature>
<dbReference type="Pfam" id="PF05460">
    <property type="entry name" value="ORC6"/>
    <property type="match status" value="1"/>
</dbReference>
<evidence type="ECO:0000256" key="2">
    <source>
        <dbReference type="ARBA" id="ARBA00010840"/>
    </source>
</evidence>
<dbReference type="GO" id="GO:0006260">
    <property type="term" value="P:DNA replication"/>
    <property type="evidence" value="ECO:0007669"/>
    <property type="project" value="UniProtKB-KW"/>
</dbReference>
<dbReference type="EMBL" id="CVQH01024749">
    <property type="protein sequence ID" value="CRK37450.1"/>
    <property type="molecule type" value="Genomic_DNA"/>
</dbReference>
<dbReference type="InterPro" id="IPR008721">
    <property type="entry name" value="ORC6_cyclin_first"/>
</dbReference>
<keyword evidence="4" id="KW-0238">DNA-binding</keyword>
<feature type="region of interest" description="Disordered" evidence="6">
    <location>
        <begin position="96"/>
        <end position="156"/>
    </location>
</feature>
<comment type="similarity">
    <text evidence="2">Belongs to the ORC6 family.</text>
</comment>
<evidence type="ECO:0000256" key="4">
    <source>
        <dbReference type="ARBA" id="ARBA00023125"/>
    </source>
</evidence>
<evidence type="ECO:0000256" key="3">
    <source>
        <dbReference type="ARBA" id="ARBA00022705"/>
    </source>
</evidence>
<proteinExistence type="inferred from homology"/>
<comment type="subcellular location">
    <subcellularLocation>
        <location evidence="1">Nucleus</location>
    </subcellularLocation>
</comment>
<reference evidence="8 9" key="1">
    <citation type="submission" date="2015-05" db="EMBL/GenBank/DDBJ databases">
        <authorList>
            <person name="Wang D.B."/>
            <person name="Wang M."/>
        </authorList>
    </citation>
    <scope>NUCLEOTIDE SEQUENCE [LARGE SCALE GENOMIC DNA]</scope>
    <source>
        <strain evidence="8">VL1</strain>
    </source>
</reference>
<dbReference type="Proteomes" id="UP000044602">
    <property type="component" value="Unassembled WGS sequence"/>
</dbReference>
<keyword evidence="3" id="KW-0235">DNA replication</keyword>
<dbReference type="STRING" id="100787.A0A0G4MTY6"/>
<accession>A0A0G4MTY6</accession>
<dbReference type="GO" id="GO:0003677">
    <property type="term" value="F:DNA binding"/>
    <property type="evidence" value="ECO:0007669"/>
    <property type="project" value="UniProtKB-KW"/>
</dbReference>